<dbReference type="OrthoDB" id="4018688at2759"/>
<keyword evidence="3" id="KW-0378">Hydrolase</keyword>
<evidence type="ECO:0000256" key="3">
    <source>
        <dbReference type="ARBA" id="ARBA00022801"/>
    </source>
</evidence>
<name>A0A6A6R2M0_9PEZI</name>
<dbReference type="Pfam" id="PF01975">
    <property type="entry name" value="SurE"/>
    <property type="match status" value="1"/>
</dbReference>
<keyword evidence="2" id="KW-0479">Metal-binding</keyword>
<organism evidence="6 7">
    <name type="scientific">Lophium mytilinum</name>
    <dbReference type="NCBI Taxonomy" id="390894"/>
    <lineage>
        <taxon>Eukaryota</taxon>
        <taxon>Fungi</taxon>
        <taxon>Dikarya</taxon>
        <taxon>Ascomycota</taxon>
        <taxon>Pezizomycotina</taxon>
        <taxon>Dothideomycetes</taxon>
        <taxon>Pleosporomycetidae</taxon>
        <taxon>Mytilinidiales</taxon>
        <taxon>Mytilinidiaceae</taxon>
        <taxon>Lophium</taxon>
    </lineage>
</organism>
<dbReference type="GO" id="GO:0008252">
    <property type="term" value="F:nucleotidase activity"/>
    <property type="evidence" value="ECO:0007669"/>
    <property type="project" value="InterPro"/>
</dbReference>
<comment type="similarity">
    <text evidence="1">Belongs to the SurE nucleotidase family.</text>
</comment>
<keyword evidence="7" id="KW-1185">Reference proteome</keyword>
<gene>
    <name evidence="6" type="ORF">BU16DRAFT_536728</name>
</gene>
<dbReference type="GO" id="GO:0046872">
    <property type="term" value="F:metal ion binding"/>
    <property type="evidence" value="ECO:0007669"/>
    <property type="project" value="UniProtKB-KW"/>
</dbReference>
<dbReference type="Proteomes" id="UP000799750">
    <property type="component" value="Unassembled WGS sequence"/>
</dbReference>
<feature type="chain" id="PRO_5025343530" evidence="4">
    <location>
        <begin position="21"/>
        <end position="338"/>
    </location>
</feature>
<dbReference type="InterPro" id="IPR036523">
    <property type="entry name" value="SurE-like_sf"/>
</dbReference>
<evidence type="ECO:0000259" key="5">
    <source>
        <dbReference type="Pfam" id="PF01975"/>
    </source>
</evidence>
<dbReference type="InterPro" id="IPR002828">
    <property type="entry name" value="SurE-like_Pase/nucleotidase"/>
</dbReference>
<proteinExistence type="inferred from homology"/>
<evidence type="ECO:0000313" key="6">
    <source>
        <dbReference type="EMBL" id="KAF2498726.1"/>
    </source>
</evidence>
<evidence type="ECO:0000313" key="7">
    <source>
        <dbReference type="Proteomes" id="UP000799750"/>
    </source>
</evidence>
<dbReference type="EMBL" id="MU004185">
    <property type="protein sequence ID" value="KAF2498726.1"/>
    <property type="molecule type" value="Genomic_DNA"/>
</dbReference>
<evidence type="ECO:0000256" key="2">
    <source>
        <dbReference type="ARBA" id="ARBA00022723"/>
    </source>
</evidence>
<feature type="signal peptide" evidence="4">
    <location>
        <begin position="1"/>
        <end position="20"/>
    </location>
</feature>
<protein>
    <submittedName>
        <fullName evidence="6">Acid phosphatase</fullName>
    </submittedName>
</protein>
<dbReference type="AlphaFoldDB" id="A0A6A6R2M0"/>
<dbReference type="InterPro" id="IPR030048">
    <property type="entry name" value="SurE"/>
</dbReference>
<evidence type="ECO:0000256" key="4">
    <source>
        <dbReference type="SAM" id="SignalP"/>
    </source>
</evidence>
<dbReference type="PANTHER" id="PTHR30457:SF0">
    <property type="entry name" value="PHOSPHATASE, PUTATIVE (AFU_ORTHOLOGUE AFUA_4G01070)-RELATED"/>
    <property type="match status" value="1"/>
</dbReference>
<dbReference type="Gene3D" id="3.40.1210.10">
    <property type="entry name" value="Survival protein SurE-like phosphatase/nucleotidase"/>
    <property type="match status" value="1"/>
</dbReference>
<dbReference type="PANTHER" id="PTHR30457">
    <property type="entry name" value="5'-NUCLEOTIDASE SURE"/>
    <property type="match status" value="1"/>
</dbReference>
<dbReference type="SUPFAM" id="SSF64167">
    <property type="entry name" value="SurE-like"/>
    <property type="match status" value="1"/>
</dbReference>
<sequence>MLFPSSIALAALSLASVSNGLNILMSNDDGFGSGNLRELYKILKADGHDVWIVAPATDQSGQGGRSDFSKLANLTAPSEFNLIPAGAPAIGPDPIDNQIWYYNGTPAACVFVGLDYVLPRYGSFKTPDLVVSGPNFGTNLGPFLYTLSGTMGATYAAVGRSIPGIAFSGSNPSVPYFNVTNATNQATWTAEVSAKVIKSFIDATPKGQAIFPLGYGANVNIPPLNASYTNPPIFKTRLTGNADTDLAAWNETTKTFHYANLEPQAAGINACINGDCNLPGETYVVEGGGVSVSIFTVDYDAPLNPYTTMVYNKLNGIATNATTPSRRKFKRSSVYTHP</sequence>
<evidence type="ECO:0000256" key="1">
    <source>
        <dbReference type="ARBA" id="ARBA00011062"/>
    </source>
</evidence>
<accession>A0A6A6R2M0</accession>
<reference evidence="6" key="1">
    <citation type="journal article" date="2020" name="Stud. Mycol.">
        <title>101 Dothideomycetes genomes: a test case for predicting lifestyles and emergence of pathogens.</title>
        <authorList>
            <person name="Haridas S."/>
            <person name="Albert R."/>
            <person name="Binder M."/>
            <person name="Bloem J."/>
            <person name="Labutti K."/>
            <person name="Salamov A."/>
            <person name="Andreopoulos B."/>
            <person name="Baker S."/>
            <person name="Barry K."/>
            <person name="Bills G."/>
            <person name="Bluhm B."/>
            <person name="Cannon C."/>
            <person name="Castanera R."/>
            <person name="Culley D."/>
            <person name="Daum C."/>
            <person name="Ezra D."/>
            <person name="Gonzalez J."/>
            <person name="Henrissat B."/>
            <person name="Kuo A."/>
            <person name="Liang C."/>
            <person name="Lipzen A."/>
            <person name="Lutzoni F."/>
            <person name="Magnuson J."/>
            <person name="Mondo S."/>
            <person name="Nolan M."/>
            <person name="Ohm R."/>
            <person name="Pangilinan J."/>
            <person name="Park H.-J."/>
            <person name="Ramirez L."/>
            <person name="Alfaro M."/>
            <person name="Sun H."/>
            <person name="Tritt A."/>
            <person name="Yoshinaga Y."/>
            <person name="Zwiers L.-H."/>
            <person name="Turgeon B."/>
            <person name="Goodwin S."/>
            <person name="Spatafora J."/>
            <person name="Crous P."/>
            <person name="Grigoriev I."/>
        </authorList>
    </citation>
    <scope>NUCLEOTIDE SEQUENCE</scope>
    <source>
        <strain evidence="6">CBS 269.34</strain>
    </source>
</reference>
<feature type="domain" description="Survival protein SurE-like phosphatase/nucleotidase" evidence="5">
    <location>
        <begin position="23"/>
        <end position="227"/>
    </location>
</feature>
<dbReference type="NCBIfam" id="TIGR00087">
    <property type="entry name" value="surE"/>
    <property type="match status" value="1"/>
</dbReference>
<keyword evidence="4" id="KW-0732">Signal</keyword>